<reference evidence="2 3" key="1">
    <citation type="journal article" date="2018" name="Front. Microbiol.">
        <title>Phylogeny of Vibrio vulnificus from the Analysis of the Core-Genome: Implications for Intra-Species Taxonomy.</title>
        <authorList>
            <person name="Roig F.J."/>
            <person name="Gonzalez-Candelas F."/>
            <person name="Sanjuan E."/>
            <person name="Fouz B."/>
            <person name="Feil E.J."/>
            <person name="Llorens C."/>
            <person name="Baker-Austin C."/>
            <person name="Oliver J.D."/>
            <person name="Danin-Poleg Y."/>
            <person name="Gibas C.J."/>
            <person name="Kashi Y."/>
            <person name="Gulig P.A."/>
            <person name="Morrison S.S."/>
            <person name="Amaro C."/>
        </authorList>
    </citation>
    <scope>NUCLEOTIDE SEQUENCE [LARGE SCALE GENOMIC DNA]</scope>
    <source>
        <strain evidence="2 3">CECT4608</strain>
    </source>
</reference>
<organism evidence="2 3">
    <name type="scientific">Vibrio vulnificus</name>
    <dbReference type="NCBI Taxonomy" id="672"/>
    <lineage>
        <taxon>Bacteria</taxon>
        <taxon>Pseudomonadati</taxon>
        <taxon>Pseudomonadota</taxon>
        <taxon>Gammaproteobacteria</taxon>
        <taxon>Vibrionales</taxon>
        <taxon>Vibrionaceae</taxon>
        <taxon>Vibrio</taxon>
    </lineage>
</organism>
<dbReference type="InterPro" id="IPR009707">
    <property type="entry name" value="GlpM/YdgC"/>
</dbReference>
<dbReference type="EMBL" id="PDGH01000058">
    <property type="protein sequence ID" value="POB48787.1"/>
    <property type="molecule type" value="Genomic_DNA"/>
</dbReference>
<dbReference type="AlphaFoldDB" id="A0A2S3R513"/>
<evidence type="ECO:0000313" key="2">
    <source>
        <dbReference type="EMBL" id="POB48787.1"/>
    </source>
</evidence>
<feature type="transmembrane region" description="Helical" evidence="1">
    <location>
        <begin position="20"/>
        <end position="39"/>
    </location>
</feature>
<dbReference type="Proteomes" id="UP000237466">
    <property type="component" value="Unassembled WGS sequence"/>
</dbReference>
<keyword evidence="1" id="KW-0472">Membrane</keyword>
<keyword evidence="1" id="KW-0812">Transmembrane</keyword>
<proteinExistence type="predicted"/>
<protein>
    <recommendedName>
        <fullName evidence="4">GlpM family protein</fullName>
    </recommendedName>
</protein>
<name>A0A2S3R513_VIBVL</name>
<keyword evidence="1" id="KW-1133">Transmembrane helix</keyword>
<evidence type="ECO:0000313" key="3">
    <source>
        <dbReference type="Proteomes" id="UP000237466"/>
    </source>
</evidence>
<accession>A0A2S3R513</accession>
<sequence>MRLIFYDLTNQDQKGKASVISLFLKSLLGAAAVVIIALLSKSKNFYIAGLVPLFPTFALIAHFIVGSERSMEDLRQTALFGLWSLLPYAAYLAAVYYFSYRFSLVTTLSAATVIWLMAASLLIGAWTKVMISV</sequence>
<feature type="transmembrane region" description="Helical" evidence="1">
    <location>
        <begin position="104"/>
        <end position="126"/>
    </location>
</feature>
<gene>
    <name evidence="2" type="ORF">CRN52_07245</name>
</gene>
<evidence type="ECO:0000256" key="1">
    <source>
        <dbReference type="SAM" id="Phobius"/>
    </source>
</evidence>
<evidence type="ECO:0008006" key="4">
    <source>
        <dbReference type="Google" id="ProtNLM"/>
    </source>
</evidence>
<feature type="transmembrane region" description="Helical" evidence="1">
    <location>
        <begin position="45"/>
        <end position="65"/>
    </location>
</feature>
<feature type="transmembrane region" description="Helical" evidence="1">
    <location>
        <begin position="77"/>
        <end position="98"/>
    </location>
</feature>
<dbReference type="Pfam" id="PF06942">
    <property type="entry name" value="GlpM"/>
    <property type="match status" value="1"/>
</dbReference>
<comment type="caution">
    <text evidence="2">The sequence shown here is derived from an EMBL/GenBank/DDBJ whole genome shotgun (WGS) entry which is preliminary data.</text>
</comment>